<protein>
    <submittedName>
        <fullName evidence="1">Uncharacterized protein</fullName>
    </submittedName>
</protein>
<sequence>RLSSRRETSPAFPAVLTPLPPRRSASCIRGVCSWIYWREWRRVTPYLLPHPPDPQPILWDRKAALSSHRSLKDV</sequence>
<feature type="non-terminal residue" evidence="1">
    <location>
        <position position="1"/>
    </location>
</feature>
<proteinExistence type="predicted"/>
<keyword evidence="2" id="KW-1185">Reference proteome</keyword>
<dbReference type="Proteomes" id="UP001529510">
    <property type="component" value="Unassembled WGS sequence"/>
</dbReference>
<feature type="non-terminal residue" evidence="1">
    <location>
        <position position="74"/>
    </location>
</feature>
<reference evidence="1 2" key="1">
    <citation type="submission" date="2024-05" db="EMBL/GenBank/DDBJ databases">
        <title>Genome sequencing and assembly of Indian major carp, Cirrhinus mrigala (Hamilton, 1822).</title>
        <authorList>
            <person name="Mohindra V."/>
            <person name="Chowdhury L.M."/>
            <person name="Lal K."/>
            <person name="Jena J.K."/>
        </authorList>
    </citation>
    <scope>NUCLEOTIDE SEQUENCE [LARGE SCALE GENOMIC DNA]</scope>
    <source>
        <strain evidence="1">CM1030</strain>
        <tissue evidence="1">Blood</tissue>
    </source>
</reference>
<gene>
    <name evidence="1" type="ORF">M9458_035326</name>
</gene>
<evidence type="ECO:0000313" key="2">
    <source>
        <dbReference type="Proteomes" id="UP001529510"/>
    </source>
</evidence>
<dbReference type="AlphaFoldDB" id="A0ABD0P9V1"/>
<comment type="caution">
    <text evidence="1">The sequence shown here is derived from an EMBL/GenBank/DDBJ whole genome shotgun (WGS) entry which is preliminary data.</text>
</comment>
<evidence type="ECO:0000313" key="1">
    <source>
        <dbReference type="EMBL" id="KAL0170730.1"/>
    </source>
</evidence>
<name>A0ABD0P9V1_CIRMR</name>
<dbReference type="EMBL" id="JAMKFB020000017">
    <property type="protein sequence ID" value="KAL0170730.1"/>
    <property type="molecule type" value="Genomic_DNA"/>
</dbReference>
<organism evidence="1 2">
    <name type="scientific">Cirrhinus mrigala</name>
    <name type="common">Mrigala</name>
    <dbReference type="NCBI Taxonomy" id="683832"/>
    <lineage>
        <taxon>Eukaryota</taxon>
        <taxon>Metazoa</taxon>
        <taxon>Chordata</taxon>
        <taxon>Craniata</taxon>
        <taxon>Vertebrata</taxon>
        <taxon>Euteleostomi</taxon>
        <taxon>Actinopterygii</taxon>
        <taxon>Neopterygii</taxon>
        <taxon>Teleostei</taxon>
        <taxon>Ostariophysi</taxon>
        <taxon>Cypriniformes</taxon>
        <taxon>Cyprinidae</taxon>
        <taxon>Labeoninae</taxon>
        <taxon>Labeonini</taxon>
        <taxon>Cirrhinus</taxon>
    </lineage>
</organism>
<accession>A0ABD0P9V1</accession>